<gene>
    <name evidence="1" type="ORF">KPL71_019829</name>
</gene>
<evidence type="ECO:0000313" key="1">
    <source>
        <dbReference type="EMBL" id="KAH9711660.1"/>
    </source>
</evidence>
<accession>A0ACB8J2I2</accession>
<proteinExistence type="predicted"/>
<reference evidence="2" key="1">
    <citation type="journal article" date="2023" name="Hortic. Res.">
        <title>A chromosome-level phased genome enabling allele-level studies in sweet orange: a case study on citrus Huanglongbing tolerance.</title>
        <authorList>
            <person name="Wu B."/>
            <person name="Yu Q."/>
            <person name="Deng Z."/>
            <person name="Duan Y."/>
            <person name="Luo F."/>
            <person name="Gmitter F. Jr."/>
        </authorList>
    </citation>
    <scope>NUCLEOTIDE SEQUENCE [LARGE SCALE GENOMIC DNA]</scope>
    <source>
        <strain evidence="2">cv. Valencia</strain>
    </source>
</reference>
<evidence type="ECO:0000313" key="2">
    <source>
        <dbReference type="Proteomes" id="UP000829398"/>
    </source>
</evidence>
<dbReference type="Proteomes" id="UP000829398">
    <property type="component" value="Chromosome 7"/>
</dbReference>
<comment type="caution">
    <text evidence="1">The sequence shown here is derived from an EMBL/GenBank/DDBJ whole genome shotgun (WGS) entry which is preliminary data.</text>
</comment>
<protein>
    <submittedName>
        <fullName evidence="1">GDSL esterase/lipase</fullName>
    </submittedName>
</protein>
<dbReference type="EMBL" id="CM039176">
    <property type="protein sequence ID" value="KAH9711660.1"/>
    <property type="molecule type" value="Genomic_DNA"/>
</dbReference>
<sequence>MAVVKVGKLLAWVISFVMMTSSSYFGDAADDHNEALGASFVFGDSLVDAGNNNYLPTLSKANMRPNGIDFKASGGNPTGRYTNGRTIADIVGEELGQPHYAVPYLSPNSTGKAVLYGVNYGSGGGGVMNATGRIFVNRLGMDVQVDYFNITRKQIDKLLGASKARDFLMKESIFSITIGANDFLNNYLLPVLSVGARITESPDAFVDDMINHLRDQLTRLYRLDARKFVIGNVGPIGCIPYQKTINQLNENECVELANKLAIQYNGRLKDLLAQLNENLPGATFVLANVYDLVLEVITNYDKYGFTTASRACCGNGGQFAGIIPCGPTSKVGPLVKGQREPWSDKSGKRLRWGCTEEESDADMTRPKSEGRPNNCTPRCPDTMILSQKMPTDSNENNNNNNNNSSSSSSNKRVTAKNPAAEQEQLPCPRCESTNTKFCYYNNYNFSQPRHFCKSCRRYWTHGGTLRDIPVGGGTRKNAKRCRTIPSSTCAATNTMSITPGVAVGSAHQDYPLHATPVLVPFQGGSAPLKAANMNGGYGVCGNGTGAGGFASLLSPQGPGFLALGGFGLGLGSGFVGDVGLAGLGRGAWGLAGVSDAGAAAANGGGGGGSSGIGNTWQFESGEATTTSGFGTADCFSWPDLAISTPGNGLK</sequence>
<keyword evidence="2" id="KW-1185">Reference proteome</keyword>
<organism evidence="1 2">
    <name type="scientific">Citrus sinensis</name>
    <name type="common">Sweet orange</name>
    <name type="synonym">Citrus aurantium var. sinensis</name>
    <dbReference type="NCBI Taxonomy" id="2711"/>
    <lineage>
        <taxon>Eukaryota</taxon>
        <taxon>Viridiplantae</taxon>
        <taxon>Streptophyta</taxon>
        <taxon>Embryophyta</taxon>
        <taxon>Tracheophyta</taxon>
        <taxon>Spermatophyta</taxon>
        <taxon>Magnoliopsida</taxon>
        <taxon>eudicotyledons</taxon>
        <taxon>Gunneridae</taxon>
        <taxon>Pentapetalae</taxon>
        <taxon>rosids</taxon>
        <taxon>malvids</taxon>
        <taxon>Sapindales</taxon>
        <taxon>Rutaceae</taxon>
        <taxon>Aurantioideae</taxon>
        <taxon>Citrus</taxon>
    </lineage>
</organism>
<name>A0ACB8J2I2_CITSI</name>